<sequence length="60" mass="6405">MARLIPSPASQFLQGDNINLVGAGLPAMLLGRHRLWACSTNHPINSRNFGEGAGFSGKTR</sequence>
<evidence type="ECO:0000313" key="1">
    <source>
        <dbReference type="EMBL" id="VVO23681.1"/>
    </source>
</evidence>
<reference evidence="1 2" key="1">
    <citation type="submission" date="2019-09" db="EMBL/GenBank/DDBJ databases">
        <authorList>
            <person name="Chandra G."/>
            <person name="Truman W A."/>
        </authorList>
    </citation>
    <scope>NUCLEOTIDE SEQUENCE [LARGE SCALE GENOMIC DNA]</scope>
    <source>
        <strain evidence="1">PS704</strain>
    </source>
</reference>
<dbReference type="Proteomes" id="UP000326557">
    <property type="component" value="Unassembled WGS sequence"/>
</dbReference>
<evidence type="ECO:0000313" key="2">
    <source>
        <dbReference type="Proteomes" id="UP000326557"/>
    </source>
</evidence>
<proteinExistence type="predicted"/>
<dbReference type="AlphaFoldDB" id="A0A5E7LH21"/>
<protein>
    <submittedName>
        <fullName evidence="1">Uncharacterized protein</fullName>
    </submittedName>
</protein>
<dbReference type="EMBL" id="CABVHP010000015">
    <property type="protein sequence ID" value="VVO23681.1"/>
    <property type="molecule type" value="Genomic_DNA"/>
</dbReference>
<accession>A0A5E7LH21</accession>
<organism evidence="1 2">
    <name type="scientific">Pseudomonas fluorescens</name>
    <dbReference type="NCBI Taxonomy" id="294"/>
    <lineage>
        <taxon>Bacteria</taxon>
        <taxon>Pseudomonadati</taxon>
        <taxon>Pseudomonadota</taxon>
        <taxon>Gammaproteobacteria</taxon>
        <taxon>Pseudomonadales</taxon>
        <taxon>Pseudomonadaceae</taxon>
        <taxon>Pseudomonas</taxon>
    </lineage>
</organism>
<name>A0A5E7LH21_PSEFL</name>
<gene>
    <name evidence="1" type="ORF">PS704_04431</name>
</gene>